<keyword evidence="3" id="KW-1185">Reference proteome</keyword>
<name>A0A517DV41_9FIRM</name>
<evidence type="ECO:0000313" key="2">
    <source>
        <dbReference type="EMBL" id="QDR81166.1"/>
    </source>
</evidence>
<dbReference type="InterPro" id="IPR045837">
    <property type="entry name" value="RnlA_toxin_N"/>
</dbReference>
<dbReference type="OrthoDB" id="9811552at2"/>
<protein>
    <recommendedName>
        <fullName evidence="1">Bacterial toxin RNase RnlA/LsoA N-terminal domain-containing protein</fullName>
    </recommendedName>
</protein>
<reference evidence="2 3" key="1">
    <citation type="submission" date="2019-02" db="EMBL/GenBank/DDBJ databases">
        <title>Closed genome of Sporomusa termitida DSM 4440.</title>
        <authorList>
            <person name="Poehlein A."/>
            <person name="Daniel R."/>
        </authorList>
    </citation>
    <scope>NUCLEOTIDE SEQUENCE [LARGE SCALE GENOMIC DNA]</scope>
    <source>
        <strain evidence="2 3">DSM 4440</strain>
    </source>
</reference>
<dbReference type="Pfam" id="PF19417">
    <property type="entry name" value="RnlA_toxin_N"/>
    <property type="match status" value="1"/>
</dbReference>
<dbReference type="KEGG" id="sted:SPTER_25390"/>
<dbReference type="AlphaFoldDB" id="A0A517DV41"/>
<gene>
    <name evidence="2" type="ORF">SPTER_25390</name>
</gene>
<sequence length="93" mass="10589">MSREKMLNREILVPAIKKFCSVHYKDVTVSDLLHKGGHRHRVEIEADGMAFYVDFHFKANGSTSIDISSGHHIDKKKQIKEAILGEPAYLKLL</sequence>
<proteinExistence type="predicted"/>
<organism evidence="2 3">
    <name type="scientific">Sporomusa termitida</name>
    <dbReference type="NCBI Taxonomy" id="2377"/>
    <lineage>
        <taxon>Bacteria</taxon>
        <taxon>Bacillati</taxon>
        <taxon>Bacillota</taxon>
        <taxon>Negativicutes</taxon>
        <taxon>Selenomonadales</taxon>
        <taxon>Sporomusaceae</taxon>
        <taxon>Sporomusa</taxon>
    </lineage>
</organism>
<accession>A0A517DV41</accession>
<evidence type="ECO:0000259" key="1">
    <source>
        <dbReference type="Pfam" id="PF19417"/>
    </source>
</evidence>
<feature type="domain" description="Bacterial toxin RNase RnlA/LsoA N-terminal" evidence="1">
    <location>
        <begin position="3"/>
        <end position="83"/>
    </location>
</feature>
<dbReference type="RefSeq" id="WP_144350696.1">
    <property type="nucleotide sequence ID" value="NZ_CP036259.1"/>
</dbReference>
<dbReference type="Proteomes" id="UP000320776">
    <property type="component" value="Chromosome"/>
</dbReference>
<dbReference type="Gene3D" id="3.30.310.240">
    <property type="entry name" value="Bacterial toxin RNase RnlA/LsoA, N-terminal domain"/>
    <property type="match status" value="1"/>
</dbReference>
<dbReference type="EMBL" id="CP036259">
    <property type="protein sequence ID" value="QDR81166.1"/>
    <property type="molecule type" value="Genomic_DNA"/>
</dbReference>
<evidence type="ECO:0000313" key="3">
    <source>
        <dbReference type="Proteomes" id="UP000320776"/>
    </source>
</evidence>